<protein>
    <submittedName>
        <fullName evidence="1">Uncharacterized protein</fullName>
    </submittedName>
</protein>
<sequence length="57" mass="6565">MNDYALPLIVLRDLSKKYEEAMLKQNKTLAYEISVDLVEMALKLSDIAHGRNENKKV</sequence>
<proteinExistence type="predicted"/>
<reference evidence="1" key="1">
    <citation type="submission" date="2020-04" db="EMBL/GenBank/DDBJ databases">
        <authorList>
            <person name="Chiriac C."/>
            <person name="Salcher M."/>
            <person name="Ghai R."/>
            <person name="Kavagutti S V."/>
        </authorList>
    </citation>
    <scope>NUCLEOTIDE SEQUENCE</scope>
</reference>
<evidence type="ECO:0000313" key="1">
    <source>
        <dbReference type="EMBL" id="CAB4151518.1"/>
    </source>
</evidence>
<gene>
    <name evidence="1" type="ORF">UFOVP599_21</name>
</gene>
<accession>A0A6J5MYB4</accession>
<dbReference type="EMBL" id="LR796556">
    <property type="protein sequence ID" value="CAB4151518.1"/>
    <property type="molecule type" value="Genomic_DNA"/>
</dbReference>
<organism evidence="1">
    <name type="scientific">uncultured Caudovirales phage</name>
    <dbReference type="NCBI Taxonomy" id="2100421"/>
    <lineage>
        <taxon>Viruses</taxon>
        <taxon>Duplodnaviria</taxon>
        <taxon>Heunggongvirae</taxon>
        <taxon>Uroviricota</taxon>
        <taxon>Caudoviricetes</taxon>
        <taxon>Peduoviridae</taxon>
        <taxon>Maltschvirus</taxon>
        <taxon>Maltschvirus maltsch</taxon>
    </lineage>
</organism>
<name>A0A6J5MYB4_9CAUD</name>